<name>A0ABV0P1N1_9TELE</name>
<feature type="chain" id="PRO_5046042481" description="Secreted protein" evidence="1">
    <location>
        <begin position="27"/>
        <end position="139"/>
    </location>
</feature>
<comment type="caution">
    <text evidence="2">The sequence shown here is derived from an EMBL/GenBank/DDBJ whole genome shotgun (WGS) entry which is preliminary data.</text>
</comment>
<proteinExistence type="predicted"/>
<reference evidence="2 3" key="1">
    <citation type="submission" date="2021-06" db="EMBL/GenBank/DDBJ databases">
        <authorList>
            <person name="Palmer J.M."/>
        </authorList>
    </citation>
    <scope>NUCLEOTIDE SEQUENCE [LARGE SCALE GENOMIC DNA]</scope>
    <source>
        <strain evidence="2 3">GA_2019</strain>
        <tissue evidence="2">Muscle</tissue>
    </source>
</reference>
<feature type="signal peptide" evidence="1">
    <location>
        <begin position="1"/>
        <end position="26"/>
    </location>
</feature>
<keyword evidence="3" id="KW-1185">Reference proteome</keyword>
<evidence type="ECO:0000313" key="2">
    <source>
        <dbReference type="EMBL" id="MEQ2177621.1"/>
    </source>
</evidence>
<accession>A0ABV0P1N1</accession>
<evidence type="ECO:0008006" key="4">
    <source>
        <dbReference type="Google" id="ProtNLM"/>
    </source>
</evidence>
<sequence length="139" mass="15444">MLDPHLFVSVLVIFPQFLSLVPPSAAPHSVDYSCQFPMSLITSTEVIGQSFPSHPYQLLVSSVSCHCWFGCLSSCCLTCFLLARLISLLYSSSPSLRVFSLHLGPPPQINHDWLIHSKTSFDVCLDASFNWLAVDLRKS</sequence>
<evidence type="ECO:0000256" key="1">
    <source>
        <dbReference type="SAM" id="SignalP"/>
    </source>
</evidence>
<dbReference type="Proteomes" id="UP001476798">
    <property type="component" value="Unassembled WGS sequence"/>
</dbReference>
<keyword evidence="1" id="KW-0732">Signal</keyword>
<evidence type="ECO:0000313" key="3">
    <source>
        <dbReference type="Proteomes" id="UP001476798"/>
    </source>
</evidence>
<organism evidence="2 3">
    <name type="scientific">Goodea atripinnis</name>
    <dbReference type="NCBI Taxonomy" id="208336"/>
    <lineage>
        <taxon>Eukaryota</taxon>
        <taxon>Metazoa</taxon>
        <taxon>Chordata</taxon>
        <taxon>Craniata</taxon>
        <taxon>Vertebrata</taxon>
        <taxon>Euteleostomi</taxon>
        <taxon>Actinopterygii</taxon>
        <taxon>Neopterygii</taxon>
        <taxon>Teleostei</taxon>
        <taxon>Neoteleostei</taxon>
        <taxon>Acanthomorphata</taxon>
        <taxon>Ovalentaria</taxon>
        <taxon>Atherinomorphae</taxon>
        <taxon>Cyprinodontiformes</taxon>
        <taxon>Goodeidae</taxon>
        <taxon>Goodea</taxon>
    </lineage>
</organism>
<dbReference type="EMBL" id="JAHRIO010060217">
    <property type="protein sequence ID" value="MEQ2177621.1"/>
    <property type="molecule type" value="Genomic_DNA"/>
</dbReference>
<gene>
    <name evidence="2" type="ORF">GOODEAATRI_005418</name>
</gene>
<protein>
    <recommendedName>
        <fullName evidence="4">Secreted protein</fullName>
    </recommendedName>
</protein>